<protein>
    <submittedName>
        <fullName evidence="1">Uncharacterized protein</fullName>
    </submittedName>
</protein>
<evidence type="ECO:0000313" key="2">
    <source>
        <dbReference type="Proteomes" id="UP000616724"/>
    </source>
</evidence>
<name>A0A8J3RP12_9ACTN</name>
<organism evidence="1 2">
    <name type="scientific">Planobispora longispora</name>
    <dbReference type="NCBI Taxonomy" id="28887"/>
    <lineage>
        <taxon>Bacteria</taxon>
        <taxon>Bacillati</taxon>
        <taxon>Actinomycetota</taxon>
        <taxon>Actinomycetes</taxon>
        <taxon>Streptosporangiales</taxon>
        <taxon>Streptosporangiaceae</taxon>
        <taxon>Planobispora</taxon>
    </lineage>
</organism>
<gene>
    <name evidence="1" type="ORF">Plo01_49170</name>
</gene>
<dbReference type="EMBL" id="BOOH01000039">
    <property type="protein sequence ID" value="GIH78488.1"/>
    <property type="molecule type" value="Genomic_DNA"/>
</dbReference>
<keyword evidence="2" id="KW-1185">Reference proteome</keyword>
<evidence type="ECO:0000313" key="1">
    <source>
        <dbReference type="EMBL" id="GIH78488.1"/>
    </source>
</evidence>
<sequence>MVGNRVMALSDGDAVAALWLVLEQQGAPLDAAQLRADEARVAEAAGRRDVRAEAVPDEKATPGDVARAALLYLAESDADTVARAAEIAATERAERFDPALIGVGALVMIAIRTEFKLERDPEKGWSFKIHHKPMRDSTLGRLISKLIGLYPQP</sequence>
<dbReference type="RefSeq" id="WP_203892979.1">
    <property type="nucleotide sequence ID" value="NZ_BOOH01000039.1"/>
</dbReference>
<reference evidence="1 2" key="1">
    <citation type="submission" date="2021-01" db="EMBL/GenBank/DDBJ databases">
        <title>Whole genome shotgun sequence of Planobispora longispora NBRC 13918.</title>
        <authorList>
            <person name="Komaki H."/>
            <person name="Tamura T."/>
        </authorList>
    </citation>
    <scope>NUCLEOTIDE SEQUENCE [LARGE SCALE GENOMIC DNA]</scope>
    <source>
        <strain evidence="1 2">NBRC 13918</strain>
    </source>
</reference>
<comment type="caution">
    <text evidence="1">The sequence shown here is derived from an EMBL/GenBank/DDBJ whole genome shotgun (WGS) entry which is preliminary data.</text>
</comment>
<accession>A0A8J3RP12</accession>
<proteinExistence type="predicted"/>
<dbReference type="Proteomes" id="UP000616724">
    <property type="component" value="Unassembled WGS sequence"/>
</dbReference>
<dbReference type="AlphaFoldDB" id="A0A8J3RP12"/>